<name>A0ABQ6QMS3_9BACT</name>
<accession>A0ABQ6QMS3</accession>
<dbReference type="CDD" id="cd00221">
    <property type="entry name" value="Vsr"/>
    <property type="match status" value="1"/>
</dbReference>
<evidence type="ECO:0000256" key="1">
    <source>
        <dbReference type="ARBA" id="ARBA00022722"/>
    </source>
</evidence>
<dbReference type="NCBIfam" id="TIGR00632">
    <property type="entry name" value="vsr"/>
    <property type="match status" value="1"/>
</dbReference>
<keyword evidence="4" id="KW-0378">Hydrolase</keyword>
<evidence type="ECO:0000256" key="5">
    <source>
        <dbReference type="ARBA" id="ARBA00023204"/>
    </source>
</evidence>
<dbReference type="Proteomes" id="UP001342631">
    <property type="component" value="Unassembled WGS sequence"/>
</dbReference>
<reference evidence="7 8" key="1">
    <citation type="journal article" date="2024" name="Arch. Microbiol.">
        <title>Corallococcus caeni sp. nov., a novel myxobacterium isolated from activated sludge.</title>
        <authorList>
            <person name="Tomita S."/>
            <person name="Nakai R."/>
            <person name="Kuroda K."/>
            <person name="Kurashita H."/>
            <person name="Hatamoto M."/>
            <person name="Yamaguchi T."/>
            <person name="Narihiro T."/>
        </authorList>
    </citation>
    <scope>NUCLEOTIDE SEQUENCE [LARGE SCALE GENOMIC DNA]</scope>
    <source>
        <strain evidence="7 8">NO1</strain>
    </source>
</reference>
<dbReference type="EMBL" id="BTTX01000001">
    <property type="protein sequence ID" value="GMU05122.1"/>
    <property type="molecule type" value="Genomic_DNA"/>
</dbReference>
<comment type="caution">
    <text evidence="7">The sequence shown here is derived from an EMBL/GenBank/DDBJ whole genome shotgun (WGS) entry which is preliminary data.</text>
</comment>
<dbReference type="InterPro" id="IPR011335">
    <property type="entry name" value="Restrct_endonuc-II-like"/>
</dbReference>
<keyword evidence="1" id="KW-0540">Nuclease</keyword>
<evidence type="ECO:0000256" key="3">
    <source>
        <dbReference type="ARBA" id="ARBA00022763"/>
    </source>
</evidence>
<dbReference type="Pfam" id="PF03852">
    <property type="entry name" value="Vsr"/>
    <property type="match status" value="1"/>
</dbReference>
<evidence type="ECO:0000313" key="8">
    <source>
        <dbReference type="Proteomes" id="UP001342631"/>
    </source>
</evidence>
<organism evidence="7 8">
    <name type="scientific">Corallococcus caeni</name>
    <dbReference type="NCBI Taxonomy" id="3082388"/>
    <lineage>
        <taxon>Bacteria</taxon>
        <taxon>Pseudomonadati</taxon>
        <taxon>Myxococcota</taxon>
        <taxon>Myxococcia</taxon>
        <taxon>Myxococcales</taxon>
        <taxon>Cystobacterineae</taxon>
        <taxon>Myxococcaceae</taxon>
        <taxon>Corallococcus</taxon>
    </lineage>
</organism>
<dbReference type="InterPro" id="IPR004603">
    <property type="entry name" value="DNA_mismatch_endonuc_vsr"/>
</dbReference>
<keyword evidence="3" id="KW-0227">DNA damage</keyword>
<evidence type="ECO:0000256" key="4">
    <source>
        <dbReference type="ARBA" id="ARBA00022801"/>
    </source>
</evidence>
<evidence type="ECO:0000313" key="7">
    <source>
        <dbReference type="EMBL" id="GMU05122.1"/>
    </source>
</evidence>
<evidence type="ECO:0000256" key="2">
    <source>
        <dbReference type="ARBA" id="ARBA00022759"/>
    </source>
</evidence>
<dbReference type="SUPFAM" id="SSF52980">
    <property type="entry name" value="Restriction endonuclease-like"/>
    <property type="match status" value="1"/>
</dbReference>
<protein>
    <recommendedName>
        <fullName evidence="9">Very short patch repair endonuclease</fullName>
    </recommendedName>
</protein>
<proteinExistence type="inferred from homology"/>
<sequence length="188" mass="21308">MGWGPRSQADPLLSDASREVALRIDILGEGMDTLTPQERSERMSRVKGRNTKPELVVRRLVTALGHRYRLHYGKVPGKPDLAFPGRRKAIFVHGCFWHRHPDPSCPLARLPKSRLDFWLPKLEANRERDRVKRAQLEALGWSVLELWECELTRAPEQLTERIMDFLGPSRSATKHLYPDGGAASAPGA</sequence>
<comment type="similarity">
    <text evidence="6">Belongs to the Vsr family.</text>
</comment>
<keyword evidence="2" id="KW-0255">Endonuclease</keyword>
<keyword evidence="8" id="KW-1185">Reference proteome</keyword>
<keyword evidence="5" id="KW-0234">DNA repair</keyword>
<evidence type="ECO:0008006" key="9">
    <source>
        <dbReference type="Google" id="ProtNLM"/>
    </source>
</evidence>
<dbReference type="Gene3D" id="3.40.960.10">
    <property type="entry name" value="VSR Endonuclease"/>
    <property type="match status" value="1"/>
</dbReference>
<gene>
    <name evidence="7" type="ORF">ASNO1_13740</name>
</gene>
<evidence type="ECO:0000256" key="6">
    <source>
        <dbReference type="ARBA" id="ARBA00029466"/>
    </source>
</evidence>